<keyword evidence="1" id="KW-0812">Transmembrane</keyword>
<name>A0A4R4E4X9_9BACT</name>
<dbReference type="AlphaFoldDB" id="A0A4R4E4X9"/>
<evidence type="ECO:0000256" key="1">
    <source>
        <dbReference type="SAM" id="Phobius"/>
    </source>
</evidence>
<accession>A0A4R4E4X9</accession>
<evidence type="ECO:0000313" key="3">
    <source>
        <dbReference type="Proteomes" id="UP000295164"/>
    </source>
</evidence>
<dbReference type="EMBL" id="SKFH01000002">
    <property type="protein sequence ID" value="TCZ74529.1"/>
    <property type="molecule type" value="Genomic_DNA"/>
</dbReference>
<dbReference type="RefSeq" id="WP_131850573.1">
    <property type="nucleotide sequence ID" value="NZ_SKFH01000002.1"/>
</dbReference>
<dbReference type="Proteomes" id="UP000295164">
    <property type="component" value="Unassembled WGS sequence"/>
</dbReference>
<evidence type="ECO:0000313" key="2">
    <source>
        <dbReference type="EMBL" id="TCZ74529.1"/>
    </source>
</evidence>
<gene>
    <name evidence="2" type="ORF">E0486_02570</name>
</gene>
<keyword evidence="3" id="KW-1185">Reference proteome</keyword>
<keyword evidence="1" id="KW-0472">Membrane</keyword>
<sequence>MRYRLNEAYLLGAATALVIAIVLAVSARLFSAPVRVSELALVKWPGAALLTGLAVRLLRAAFRRM</sequence>
<protein>
    <submittedName>
        <fullName evidence="2">Uncharacterized protein</fullName>
    </submittedName>
</protein>
<comment type="caution">
    <text evidence="2">The sequence shown here is derived from an EMBL/GenBank/DDBJ whole genome shotgun (WGS) entry which is preliminary data.</text>
</comment>
<keyword evidence="1" id="KW-1133">Transmembrane helix</keyword>
<proteinExistence type="predicted"/>
<organism evidence="2 3">
    <name type="scientific">Flaviaesturariibacter aridisoli</name>
    <dbReference type="NCBI Taxonomy" id="2545761"/>
    <lineage>
        <taxon>Bacteria</taxon>
        <taxon>Pseudomonadati</taxon>
        <taxon>Bacteroidota</taxon>
        <taxon>Chitinophagia</taxon>
        <taxon>Chitinophagales</taxon>
        <taxon>Chitinophagaceae</taxon>
        <taxon>Flaviaestuariibacter</taxon>
    </lineage>
</organism>
<feature type="transmembrane region" description="Helical" evidence="1">
    <location>
        <begin position="41"/>
        <end position="58"/>
    </location>
</feature>
<reference evidence="2 3" key="1">
    <citation type="submission" date="2019-03" db="EMBL/GenBank/DDBJ databases">
        <authorList>
            <person name="Kim M.K.M."/>
        </authorList>
    </citation>
    <scope>NUCLEOTIDE SEQUENCE [LARGE SCALE GENOMIC DNA]</scope>
    <source>
        <strain evidence="2 3">17J68-15</strain>
    </source>
</reference>